<feature type="compositionally biased region" description="Polar residues" evidence="1">
    <location>
        <begin position="405"/>
        <end position="427"/>
    </location>
</feature>
<feature type="compositionally biased region" description="Low complexity" evidence="1">
    <location>
        <begin position="31"/>
        <end position="50"/>
    </location>
</feature>
<dbReference type="OMA" id="IPNTDCM"/>
<proteinExistence type="predicted"/>
<feature type="compositionally biased region" description="Polar residues" evidence="1">
    <location>
        <begin position="309"/>
        <end position="320"/>
    </location>
</feature>
<dbReference type="AlphaFoldDB" id="A0A3B0K0B5"/>
<feature type="region of interest" description="Disordered" evidence="1">
    <location>
        <begin position="398"/>
        <end position="458"/>
    </location>
</feature>
<feature type="compositionally biased region" description="Basic and acidic residues" evidence="1">
    <location>
        <begin position="263"/>
        <end position="287"/>
    </location>
</feature>
<keyword evidence="3" id="KW-1185">Reference proteome</keyword>
<dbReference type="EMBL" id="OUUW01000004">
    <property type="protein sequence ID" value="SPP79399.1"/>
    <property type="molecule type" value="Genomic_DNA"/>
</dbReference>
<feature type="compositionally biased region" description="Low complexity" evidence="1">
    <location>
        <begin position="245"/>
        <end position="261"/>
    </location>
</feature>
<evidence type="ECO:0000256" key="1">
    <source>
        <dbReference type="SAM" id="MobiDB-lite"/>
    </source>
</evidence>
<evidence type="ECO:0000313" key="2">
    <source>
        <dbReference type="EMBL" id="SPP79399.1"/>
    </source>
</evidence>
<feature type="compositionally biased region" description="Low complexity" evidence="1">
    <location>
        <begin position="58"/>
        <end position="71"/>
    </location>
</feature>
<dbReference type="OrthoDB" id="7873202at2759"/>
<sequence>MLCEDRTELDPPICRCRNCVLRKPEDLPWPEALEQEAQAQAERQQAQSQKNKSKKKAQLQQAQAQQAQPQQEPETPTKMDRRYVKNMKKRDSVRTIDSLHSNDTMLEADHQYDLRNKSSTVSANASVIEEAAGAQTQQQPQQPTILLIVVNKPPEQQLYLPPGAGYGAGPPRGPPNYYNSPPGPERRQFGPARRPPGYGAARGPPGYGAARGPPGYGAARGPPGFGPRRLGPVYGPGREGPGYEPGPNYGQYPGYGPGPNYTQDRRRNDARPYPQRRGDPRDARESFQSEGPYRQPPSSQGWRGGSPPQGGTSNGAPQRSNEGEEEGTNKDRSKCHCEPADGRSRGKAGNAENQNKKQCMCVSDDERYMQSNPPRHRNCHCGEVVQAESAGNLLEIKQENERSDPQNIPSGMRNEPSSMRNESSGTRSDYRRGTKYVDESTAESMAMSTPAEIPSLPFSKETTCSHQKEEVIIPGKKTYRYVTVPVCITHGNAKSCVCCDCEADDDDDEDEDEYARERRKCNCNPQGHCSCMDGQGGSQMYNELLCECDMTNLERTLQHLIPNTDCMCYFKAKKKRRKRKPVPIVRYDRFANPPFVLNPRPRCLEYSCNTCCCPVGRSCYSCDYSHPWCRPHCW</sequence>
<feature type="compositionally biased region" description="Basic and acidic residues" evidence="1">
    <location>
        <begin position="75"/>
        <end position="94"/>
    </location>
</feature>
<reference evidence="3" key="1">
    <citation type="submission" date="2018-01" db="EMBL/GenBank/DDBJ databases">
        <authorList>
            <person name="Alioto T."/>
            <person name="Alioto T."/>
        </authorList>
    </citation>
    <scope>NUCLEOTIDE SEQUENCE [LARGE SCALE GENOMIC DNA]</scope>
</reference>
<accession>A0A3B0K0B5</accession>
<name>A0A3B0K0B5_DROGU</name>
<organism evidence="2 3">
    <name type="scientific">Drosophila guanche</name>
    <name type="common">Fruit fly</name>
    <dbReference type="NCBI Taxonomy" id="7266"/>
    <lineage>
        <taxon>Eukaryota</taxon>
        <taxon>Metazoa</taxon>
        <taxon>Ecdysozoa</taxon>
        <taxon>Arthropoda</taxon>
        <taxon>Hexapoda</taxon>
        <taxon>Insecta</taxon>
        <taxon>Pterygota</taxon>
        <taxon>Neoptera</taxon>
        <taxon>Endopterygota</taxon>
        <taxon>Diptera</taxon>
        <taxon>Brachycera</taxon>
        <taxon>Muscomorpha</taxon>
        <taxon>Ephydroidea</taxon>
        <taxon>Drosophilidae</taxon>
        <taxon>Drosophila</taxon>
        <taxon>Sophophora</taxon>
    </lineage>
</organism>
<dbReference type="Proteomes" id="UP000268350">
    <property type="component" value="Unassembled WGS sequence"/>
</dbReference>
<feature type="region of interest" description="Disordered" evidence="1">
    <location>
        <begin position="31"/>
        <end position="106"/>
    </location>
</feature>
<feature type="compositionally biased region" description="Basic and acidic residues" evidence="1">
    <location>
        <begin position="327"/>
        <end position="344"/>
    </location>
</feature>
<feature type="compositionally biased region" description="Basic and acidic residues" evidence="1">
    <location>
        <begin position="428"/>
        <end position="438"/>
    </location>
</feature>
<feature type="region of interest" description="Disordered" evidence="1">
    <location>
        <begin position="159"/>
        <end position="357"/>
    </location>
</feature>
<evidence type="ECO:0000313" key="3">
    <source>
        <dbReference type="Proteomes" id="UP000268350"/>
    </source>
</evidence>
<gene>
    <name evidence="2" type="ORF">DGUA_6G012238</name>
</gene>
<protein>
    <submittedName>
        <fullName evidence="2">Blast:Uncharacterized protein CG42266</fullName>
    </submittedName>
</protein>
<feature type="compositionally biased region" description="Low complexity" evidence="1">
    <location>
        <begin position="190"/>
        <end position="236"/>
    </location>
</feature>